<dbReference type="InterPro" id="IPR001789">
    <property type="entry name" value="Sig_transdc_resp-reg_receiver"/>
</dbReference>
<comment type="caution">
    <text evidence="4">The sequence shown here is derived from an EMBL/GenBank/DDBJ whole genome shotgun (WGS) entry which is preliminary data.</text>
</comment>
<dbReference type="PANTHER" id="PTHR44591:SF3">
    <property type="entry name" value="RESPONSE REGULATORY DOMAIN-CONTAINING PROTEIN"/>
    <property type="match status" value="1"/>
</dbReference>
<dbReference type="InterPro" id="IPR050595">
    <property type="entry name" value="Bact_response_regulator"/>
</dbReference>
<dbReference type="Gene3D" id="3.40.50.2300">
    <property type="match status" value="1"/>
</dbReference>
<dbReference type="InterPro" id="IPR011006">
    <property type="entry name" value="CheY-like_superfamily"/>
</dbReference>
<dbReference type="Pfam" id="PF00072">
    <property type="entry name" value="Response_reg"/>
    <property type="match status" value="1"/>
</dbReference>
<dbReference type="GO" id="GO:0000160">
    <property type="term" value="P:phosphorelay signal transduction system"/>
    <property type="evidence" value="ECO:0007669"/>
    <property type="project" value="InterPro"/>
</dbReference>
<evidence type="ECO:0000259" key="3">
    <source>
        <dbReference type="PROSITE" id="PS50110"/>
    </source>
</evidence>
<evidence type="ECO:0000313" key="4">
    <source>
        <dbReference type="EMBL" id="MBC9245385.1"/>
    </source>
</evidence>
<dbReference type="Proteomes" id="UP000608594">
    <property type="component" value="Unassembled WGS sequence"/>
</dbReference>
<keyword evidence="1 2" id="KW-0597">Phosphoprotein</keyword>
<name>A0A926GAC4_9RHOB</name>
<accession>A0A926GAC4</accession>
<dbReference type="PANTHER" id="PTHR44591">
    <property type="entry name" value="STRESS RESPONSE REGULATOR PROTEIN 1"/>
    <property type="match status" value="1"/>
</dbReference>
<dbReference type="AlphaFoldDB" id="A0A926GAC4"/>
<dbReference type="SUPFAM" id="SSF52172">
    <property type="entry name" value="CheY-like"/>
    <property type="match status" value="1"/>
</dbReference>
<dbReference type="RefSeq" id="WP_187791790.1">
    <property type="nucleotide sequence ID" value="NZ_JACOQL010000001.1"/>
</dbReference>
<keyword evidence="5" id="KW-1185">Reference proteome</keyword>
<dbReference type="PROSITE" id="PS50110">
    <property type="entry name" value="RESPONSE_REGULATORY"/>
    <property type="match status" value="1"/>
</dbReference>
<gene>
    <name evidence="4" type="ORF">H4P12_01350</name>
</gene>
<dbReference type="EMBL" id="JACOQL010000001">
    <property type="protein sequence ID" value="MBC9245385.1"/>
    <property type="molecule type" value="Genomic_DNA"/>
</dbReference>
<protein>
    <submittedName>
        <fullName evidence="4">Response regulator</fullName>
    </submittedName>
</protein>
<proteinExistence type="predicted"/>
<sequence length="126" mass="13920">MLDILVIENKRNVAKMAKVVLTRHGWKVAFHQEDQRGMDVIREVRPRMIILDLNTPSRSGAEILSELRKDGDLSLALTPVVMLTGNQDDADNAAQADAILPRPFVGRDLCALVSRMLPSGISSHHA</sequence>
<feature type="domain" description="Response regulatory" evidence="3">
    <location>
        <begin position="3"/>
        <end position="117"/>
    </location>
</feature>
<evidence type="ECO:0000256" key="1">
    <source>
        <dbReference type="ARBA" id="ARBA00022553"/>
    </source>
</evidence>
<evidence type="ECO:0000313" key="5">
    <source>
        <dbReference type="Proteomes" id="UP000608594"/>
    </source>
</evidence>
<reference evidence="4" key="1">
    <citation type="submission" date="2020-08" db="EMBL/GenBank/DDBJ databases">
        <title>Paracoccus amoyensis sp. nov., isolated from the surface seawater at coast of Xiamen, Fujian.</title>
        <authorList>
            <person name="Lyu L."/>
        </authorList>
    </citation>
    <scope>NUCLEOTIDE SEQUENCE</scope>
    <source>
        <strain evidence="4">11-3</strain>
    </source>
</reference>
<evidence type="ECO:0000256" key="2">
    <source>
        <dbReference type="PROSITE-ProRule" id="PRU00169"/>
    </source>
</evidence>
<dbReference type="SMART" id="SM00448">
    <property type="entry name" value="REC"/>
    <property type="match status" value="1"/>
</dbReference>
<organism evidence="4 5">
    <name type="scientific">Paracoccus amoyensis</name>
    <dbReference type="NCBI Taxonomy" id="2760093"/>
    <lineage>
        <taxon>Bacteria</taxon>
        <taxon>Pseudomonadati</taxon>
        <taxon>Pseudomonadota</taxon>
        <taxon>Alphaproteobacteria</taxon>
        <taxon>Rhodobacterales</taxon>
        <taxon>Paracoccaceae</taxon>
        <taxon>Paracoccus</taxon>
    </lineage>
</organism>
<feature type="modified residue" description="4-aspartylphosphate" evidence="2">
    <location>
        <position position="52"/>
    </location>
</feature>